<comment type="catalytic activity">
    <reaction evidence="1 7">
        <text>3-dehydroquinate = 3-dehydroshikimate + H2O</text>
        <dbReference type="Rhea" id="RHEA:21096"/>
        <dbReference type="ChEBI" id="CHEBI:15377"/>
        <dbReference type="ChEBI" id="CHEBI:16630"/>
        <dbReference type="ChEBI" id="CHEBI:32364"/>
        <dbReference type="EC" id="4.2.1.10"/>
    </reaction>
</comment>
<evidence type="ECO:0000313" key="8">
    <source>
        <dbReference type="EMBL" id="MFD2531283.1"/>
    </source>
</evidence>
<dbReference type="InterPro" id="IPR001874">
    <property type="entry name" value="DHquinase_II"/>
</dbReference>
<comment type="function">
    <text evidence="7">Catalyzes a trans-dehydration via an enolate intermediate.</text>
</comment>
<evidence type="ECO:0000256" key="7">
    <source>
        <dbReference type="HAMAP-Rule" id="MF_00169"/>
    </source>
</evidence>
<keyword evidence="7" id="KW-0057">Aromatic amino acid biosynthesis</keyword>
<dbReference type="EMBL" id="JBHULI010000002">
    <property type="protein sequence ID" value="MFD2531283.1"/>
    <property type="molecule type" value="Genomic_DNA"/>
</dbReference>
<evidence type="ECO:0000256" key="4">
    <source>
        <dbReference type="ARBA" id="ARBA00011193"/>
    </source>
</evidence>
<dbReference type="InterPro" id="IPR036441">
    <property type="entry name" value="DHquinase_II_sf"/>
</dbReference>
<dbReference type="SUPFAM" id="SSF52304">
    <property type="entry name" value="Type II 3-dehydroquinate dehydratase"/>
    <property type="match status" value="1"/>
</dbReference>
<dbReference type="Proteomes" id="UP001597460">
    <property type="component" value="Unassembled WGS sequence"/>
</dbReference>
<dbReference type="RefSeq" id="WP_390298029.1">
    <property type="nucleotide sequence ID" value="NZ_JBHULI010000002.1"/>
</dbReference>
<keyword evidence="6 7" id="KW-0456">Lyase</keyword>
<feature type="binding site" evidence="7">
    <location>
        <position position="109"/>
    </location>
    <ligand>
        <name>substrate</name>
    </ligand>
</feature>
<reference evidence="9" key="1">
    <citation type="journal article" date="2019" name="Int. J. Syst. Evol. Microbiol.">
        <title>The Global Catalogue of Microorganisms (GCM) 10K type strain sequencing project: providing services to taxonomists for standard genome sequencing and annotation.</title>
        <authorList>
            <consortium name="The Broad Institute Genomics Platform"/>
            <consortium name="The Broad Institute Genome Sequencing Center for Infectious Disease"/>
            <person name="Wu L."/>
            <person name="Ma J."/>
        </authorList>
    </citation>
    <scope>NUCLEOTIDE SEQUENCE [LARGE SCALE GENOMIC DNA]</scope>
    <source>
        <strain evidence="9">KCTC 52042</strain>
    </source>
</reference>
<evidence type="ECO:0000256" key="5">
    <source>
        <dbReference type="ARBA" id="ARBA00012060"/>
    </source>
</evidence>
<feature type="site" description="Transition state stabilizer" evidence="7">
    <location>
        <position position="17"/>
    </location>
</feature>
<dbReference type="PIRSF" id="PIRSF001399">
    <property type="entry name" value="DHquinase_II"/>
    <property type="match status" value="1"/>
</dbReference>
<dbReference type="NCBIfam" id="NF003806">
    <property type="entry name" value="PRK05395.1-3"/>
    <property type="match status" value="1"/>
</dbReference>
<sequence length="144" mass="15593">MNILIINGPNLNLLGKRNPGVYGTGSLAELEDYLKTEFPGQTLEFYQSNVEGELINKIQAALSDGTEALVINPGGYSHTSVALRDALEPLEIPKVEVHISNIHGREAFREKSITGSVMNGIITGLGKYSYVLAIQAIEKLSADH</sequence>
<dbReference type="GO" id="GO:0003855">
    <property type="term" value="F:3-dehydroquinate dehydratase activity"/>
    <property type="evidence" value="ECO:0007669"/>
    <property type="project" value="UniProtKB-EC"/>
</dbReference>
<name>A0ABW5JIN5_9BACT</name>
<evidence type="ECO:0000313" key="9">
    <source>
        <dbReference type="Proteomes" id="UP001597460"/>
    </source>
</evidence>
<dbReference type="Gene3D" id="3.40.50.9100">
    <property type="entry name" value="Dehydroquinase, class II"/>
    <property type="match status" value="1"/>
</dbReference>
<feature type="active site" description="Proton acceptor" evidence="7">
    <location>
        <position position="22"/>
    </location>
</feature>
<comment type="similarity">
    <text evidence="3 7">Belongs to the type-II 3-dehydroquinase family.</text>
</comment>
<dbReference type="HAMAP" id="MF_00169">
    <property type="entry name" value="AroQ"/>
    <property type="match status" value="1"/>
</dbReference>
<feature type="binding site" evidence="7">
    <location>
        <position position="85"/>
    </location>
    <ligand>
        <name>substrate</name>
    </ligand>
</feature>
<feature type="binding site" evidence="7">
    <location>
        <begin position="99"/>
        <end position="100"/>
    </location>
    <ligand>
        <name>substrate</name>
    </ligand>
</feature>
<keyword evidence="9" id="KW-1185">Reference proteome</keyword>
<dbReference type="PANTHER" id="PTHR21272">
    <property type="entry name" value="CATABOLIC 3-DEHYDROQUINASE"/>
    <property type="match status" value="1"/>
</dbReference>
<keyword evidence="7" id="KW-0028">Amino-acid biosynthesis</keyword>
<evidence type="ECO:0000256" key="2">
    <source>
        <dbReference type="ARBA" id="ARBA00004902"/>
    </source>
</evidence>
<dbReference type="CDD" id="cd00466">
    <property type="entry name" value="DHQase_II"/>
    <property type="match status" value="1"/>
</dbReference>
<comment type="caution">
    <text evidence="8">The sequence shown here is derived from an EMBL/GenBank/DDBJ whole genome shotgun (WGS) entry which is preliminary data.</text>
</comment>
<proteinExistence type="inferred from homology"/>
<accession>A0ABW5JIN5</accession>
<organism evidence="8 9">
    <name type="scientific">Gracilimonas halophila</name>
    <dbReference type="NCBI Taxonomy" id="1834464"/>
    <lineage>
        <taxon>Bacteria</taxon>
        <taxon>Pseudomonadati</taxon>
        <taxon>Balneolota</taxon>
        <taxon>Balneolia</taxon>
        <taxon>Balneolales</taxon>
        <taxon>Balneolaceae</taxon>
        <taxon>Gracilimonas</taxon>
    </lineage>
</organism>
<feature type="active site" description="Proton donor" evidence="7">
    <location>
        <position position="98"/>
    </location>
</feature>
<evidence type="ECO:0000256" key="6">
    <source>
        <dbReference type="ARBA" id="ARBA00023239"/>
    </source>
</evidence>
<dbReference type="Pfam" id="PF01220">
    <property type="entry name" value="DHquinase_II"/>
    <property type="match status" value="1"/>
</dbReference>
<dbReference type="NCBIfam" id="NF003807">
    <property type="entry name" value="PRK05395.1-4"/>
    <property type="match status" value="1"/>
</dbReference>
<feature type="binding site" evidence="7">
    <location>
        <position position="72"/>
    </location>
    <ligand>
        <name>substrate</name>
    </ligand>
</feature>
<dbReference type="EC" id="4.2.1.10" evidence="5 7"/>
<feature type="binding site" evidence="7">
    <location>
        <position position="78"/>
    </location>
    <ligand>
        <name>substrate</name>
    </ligand>
</feature>
<protein>
    <recommendedName>
        <fullName evidence="5 7">3-dehydroquinate dehydratase</fullName>
        <shortName evidence="7">3-dehydroquinase</shortName>
        <ecNumber evidence="5 7">4.2.1.10</ecNumber>
    </recommendedName>
    <alternativeName>
        <fullName evidence="7">Type II DHQase</fullName>
    </alternativeName>
</protein>
<dbReference type="NCBIfam" id="NF003805">
    <property type="entry name" value="PRK05395.1-2"/>
    <property type="match status" value="1"/>
</dbReference>
<dbReference type="PANTHER" id="PTHR21272:SF3">
    <property type="entry name" value="CATABOLIC 3-DEHYDROQUINASE"/>
    <property type="match status" value="1"/>
</dbReference>
<evidence type="ECO:0000256" key="1">
    <source>
        <dbReference type="ARBA" id="ARBA00001864"/>
    </source>
</evidence>
<gene>
    <name evidence="7" type="primary">aroQ</name>
    <name evidence="8" type="ORF">ACFSVN_02355</name>
</gene>
<evidence type="ECO:0000256" key="3">
    <source>
        <dbReference type="ARBA" id="ARBA00011037"/>
    </source>
</evidence>
<comment type="pathway">
    <text evidence="2 7">Metabolic intermediate biosynthesis; chorismate biosynthesis; chorismate from D-erythrose 4-phosphate and phosphoenolpyruvate: step 3/7.</text>
</comment>
<comment type="subunit">
    <text evidence="4 7">Homododecamer.</text>
</comment>